<comment type="catalytic activity">
    <reaction evidence="1">
        <text>ATP + protein L-histidine = ADP + protein N-phospho-L-histidine.</text>
        <dbReference type="EC" id="2.7.13.3"/>
    </reaction>
</comment>
<dbReference type="SUPFAM" id="SSF55781">
    <property type="entry name" value="GAF domain-like"/>
    <property type="match status" value="1"/>
</dbReference>
<keyword evidence="3" id="KW-0597">Phosphoprotein</keyword>
<evidence type="ECO:0000256" key="6">
    <source>
        <dbReference type="ARBA" id="ARBA00023012"/>
    </source>
</evidence>
<dbReference type="InterPro" id="IPR035965">
    <property type="entry name" value="PAS-like_dom_sf"/>
</dbReference>
<evidence type="ECO:0000259" key="10">
    <source>
        <dbReference type="PROSITE" id="PS50110"/>
    </source>
</evidence>
<dbReference type="Pfam" id="PF08448">
    <property type="entry name" value="PAS_4"/>
    <property type="match status" value="2"/>
</dbReference>
<dbReference type="Pfam" id="PF02518">
    <property type="entry name" value="HATPase_c"/>
    <property type="match status" value="1"/>
</dbReference>
<dbReference type="GO" id="GO:0000155">
    <property type="term" value="F:phosphorelay sensor kinase activity"/>
    <property type="evidence" value="ECO:0007669"/>
    <property type="project" value="InterPro"/>
</dbReference>
<dbReference type="CDD" id="cd00130">
    <property type="entry name" value="PAS"/>
    <property type="match status" value="2"/>
</dbReference>
<evidence type="ECO:0000259" key="9">
    <source>
        <dbReference type="PROSITE" id="PS50109"/>
    </source>
</evidence>
<dbReference type="Gene3D" id="1.10.287.130">
    <property type="match status" value="1"/>
</dbReference>
<proteinExistence type="predicted"/>
<dbReference type="EMBL" id="CP113797">
    <property type="protein sequence ID" value="WAL61136.1"/>
    <property type="molecule type" value="Genomic_DNA"/>
</dbReference>
<dbReference type="NCBIfam" id="TIGR00229">
    <property type="entry name" value="sensory_box"/>
    <property type="match status" value="2"/>
</dbReference>
<dbReference type="SMART" id="SM00091">
    <property type="entry name" value="PAS"/>
    <property type="match status" value="2"/>
</dbReference>
<dbReference type="SUPFAM" id="SSF52172">
    <property type="entry name" value="CheY-like"/>
    <property type="match status" value="1"/>
</dbReference>
<dbReference type="SUPFAM" id="SSF55874">
    <property type="entry name" value="ATPase domain of HSP90 chaperone/DNA topoisomerase II/histidine kinase"/>
    <property type="match status" value="1"/>
</dbReference>
<sequence>MTAILESITDGVAIYDRDWRITFINQRGAQLAGQSTTDLLGKPIWEVYPEALKTEFYQKLQSVFETGDSTRFQIFYEPLNVWLGVRAYPLPIGMLVLYEDITEWKQAEVALNARLQQTHTQLEQQTSRRRRAEEALRATNEELAEIFESITDGFCAIDGQWRFTYINQRAERILERHQSELLGRNVWEVYPHVVNTRLYYHCDRTARSRVSTQFEYECSTLNRWFQINLYPARDGIAAYFQDITSRKQIERICDQLLQQEQMARRRAELANQRCAFLSEASNILASSLDYETTLSNVARLTVPVLADFCLIHKLEVDGVLKQVAAVHRHPDKQALVDELSHLYQTSMQTPDNLLARALQTSGPVLVTDPLTLHPISQDPRVIRISVELAPRALIIVPLIARGQKLGTMVLAIAESDRDYDPLDLSVATDLSQRAAMAIDNARLYQQLQESNRLKDEFLTTLSHELRTPLHTIVGWTQMLRLRSFNARTLDQALDAIERKAKALTQIVYDLLTISRVITGQFRLKPSFLWLSSIVQETAESLKLAMDAKDLHLSLNLDPTVGPVRGDLRYLRQVVWNLLSNAMKFTPRHGQITIYLQQIHDRVQLQIQDTGQGITPEFLPHVFEPFRQADGSSTRSGQGLGLGLTLVRHLVELHGGTIAAVSDGEGQGATFTVEIPLAKIHADANPLMNHHQNGPLDSNPDPSLGNVPDPITDSMIELCPLHNLQVLLIDAKFHSRDPLAVQMENDGAEVIAVASVSDAAGLVEHFSPDVLLINITTLTERDMELIARVKALSTAEGRPLPLIALTTKSSEDERLQALSMGFQVYLSKHVHPVEFATVVAAIARTQA</sequence>
<dbReference type="InterPro" id="IPR000014">
    <property type="entry name" value="PAS"/>
</dbReference>
<organism evidence="12 13">
    <name type="scientific">Thermocoleostomius sinensis A174</name>
    <dbReference type="NCBI Taxonomy" id="2016057"/>
    <lineage>
        <taxon>Bacteria</taxon>
        <taxon>Bacillati</taxon>
        <taxon>Cyanobacteriota</taxon>
        <taxon>Cyanophyceae</taxon>
        <taxon>Oculatellales</taxon>
        <taxon>Oculatellaceae</taxon>
        <taxon>Thermocoleostomius</taxon>
    </lineage>
</organism>
<dbReference type="PROSITE" id="PS50110">
    <property type="entry name" value="RESPONSE_REGULATORY"/>
    <property type="match status" value="1"/>
</dbReference>
<accession>A0A9E8ZMD2</accession>
<dbReference type="InterPro" id="IPR003018">
    <property type="entry name" value="GAF"/>
</dbReference>
<dbReference type="RefSeq" id="WP_268611089.1">
    <property type="nucleotide sequence ID" value="NZ_CP113797.1"/>
</dbReference>
<evidence type="ECO:0000313" key="12">
    <source>
        <dbReference type="EMBL" id="WAL61136.1"/>
    </source>
</evidence>
<reference evidence="12" key="1">
    <citation type="submission" date="2022-12" db="EMBL/GenBank/DDBJ databases">
        <title>Polyphasic identification of a Novel Hot-Spring Cyanobacterium Ocullathermofonsia sinensis gen nov. sp. nov. and Genomic Insights on its Adaptations to the Thermal Habitat.</title>
        <authorList>
            <person name="Daroch M."/>
            <person name="Tang J."/>
            <person name="Jiang Y."/>
        </authorList>
    </citation>
    <scope>NUCLEOTIDE SEQUENCE</scope>
    <source>
        <strain evidence="12">PKUAC-SCTA174</strain>
    </source>
</reference>
<dbReference type="Gene3D" id="3.30.450.20">
    <property type="entry name" value="PAS domain"/>
    <property type="match status" value="2"/>
</dbReference>
<dbReference type="Proteomes" id="UP001163152">
    <property type="component" value="Chromosome"/>
</dbReference>
<dbReference type="PANTHER" id="PTHR43547:SF2">
    <property type="entry name" value="HYBRID SIGNAL TRANSDUCTION HISTIDINE KINASE C"/>
    <property type="match status" value="1"/>
</dbReference>
<dbReference type="PROSITE" id="PS50112">
    <property type="entry name" value="PAS"/>
    <property type="match status" value="2"/>
</dbReference>
<evidence type="ECO:0000259" key="11">
    <source>
        <dbReference type="PROSITE" id="PS50112"/>
    </source>
</evidence>
<dbReference type="SMART" id="SM00448">
    <property type="entry name" value="REC"/>
    <property type="match status" value="1"/>
</dbReference>
<dbReference type="InterPro" id="IPR001789">
    <property type="entry name" value="Sig_transdc_resp-reg_receiver"/>
</dbReference>
<dbReference type="InterPro" id="IPR005467">
    <property type="entry name" value="His_kinase_dom"/>
</dbReference>
<comment type="caution">
    <text evidence="7">Lacks conserved residue(s) required for the propagation of feature annotation.</text>
</comment>
<dbReference type="Pfam" id="PF00072">
    <property type="entry name" value="Response_reg"/>
    <property type="match status" value="1"/>
</dbReference>
<dbReference type="Pfam" id="PF13185">
    <property type="entry name" value="GAF_2"/>
    <property type="match status" value="1"/>
</dbReference>
<dbReference type="PROSITE" id="PS50109">
    <property type="entry name" value="HIS_KIN"/>
    <property type="match status" value="1"/>
</dbReference>
<keyword evidence="6" id="KW-0902">Two-component regulatory system</keyword>
<evidence type="ECO:0000256" key="5">
    <source>
        <dbReference type="ARBA" id="ARBA00022777"/>
    </source>
</evidence>
<evidence type="ECO:0000256" key="8">
    <source>
        <dbReference type="SAM" id="Coils"/>
    </source>
</evidence>
<name>A0A9E8ZMD2_9CYAN</name>
<keyword evidence="5" id="KW-0418">Kinase</keyword>
<dbReference type="SUPFAM" id="SSF55785">
    <property type="entry name" value="PYP-like sensor domain (PAS domain)"/>
    <property type="match status" value="2"/>
</dbReference>
<gene>
    <name evidence="12" type="ORF">OXH18_03805</name>
</gene>
<dbReference type="SMART" id="SM00065">
    <property type="entry name" value="GAF"/>
    <property type="match status" value="1"/>
</dbReference>
<dbReference type="SMART" id="SM00388">
    <property type="entry name" value="HisKA"/>
    <property type="match status" value="1"/>
</dbReference>
<keyword evidence="8" id="KW-0175">Coiled coil</keyword>
<protein>
    <recommendedName>
        <fullName evidence="2">histidine kinase</fullName>
        <ecNumber evidence="2">2.7.13.3</ecNumber>
    </recommendedName>
</protein>
<dbReference type="InterPro" id="IPR003661">
    <property type="entry name" value="HisK_dim/P_dom"/>
</dbReference>
<dbReference type="InterPro" id="IPR036097">
    <property type="entry name" value="HisK_dim/P_sf"/>
</dbReference>
<dbReference type="PANTHER" id="PTHR43547">
    <property type="entry name" value="TWO-COMPONENT HISTIDINE KINASE"/>
    <property type="match status" value="1"/>
</dbReference>
<evidence type="ECO:0000256" key="3">
    <source>
        <dbReference type="ARBA" id="ARBA00022553"/>
    </source>
</evidence>
<feature type="domain" description="PAS" evidence="11">
    <location>
        <begin position="1"/>
        <end position="67"/>
    </location>
</feature>
<dbReference type="FunFam" id="3.30.565.10:FF:000006">
    <property type="entry name" value="Sensor histidine kinase WalK"/>
    <property type="match status" value="1"/>
</dbReference>
<evidence type="ECO:0000256" key="2">
    <source>
        <dbReference type="ARBA" id="ARBA00012438"/>
    </source>
</evidence>
<dbReference type="EC" id="2.7.13.3" evidence="2"/>
<dbReference type="PRINTS" id="PR00344">
    <property type="entry name" value="BCTRLSENSOR"/>
</dbReference>
<evidence type="ECO:0000313" key="13">
    <source>
        <dbReference type="Proteomes" id="UP001163152"/>
    </source>
</evidence>
<keyword evidence="4" id="KW-0808">Transferase</keyword>
<dbReference type="SUPFAM" id="SSF47384">
    <property type="entry name" value="Homodimeric domain of signal transducing histidine kinase"/>
    <property type="match status" value="1"/>
</dbReference>
<dbReference type="SMART" id="SM00387">
    <property type="entry name" value="HATPase_c"/>
    <property type="match status" value="1"/>
</dbReference>
<feature type="domain" description="Histidine kinase" evidence="9">
    <location>
        <begin position="460"/>
        <end position="678"/>
    </location>
</feature>
<evidence type="ECO:0000256" key="1">
    <source>
        <dbReference type="ARBA" id="ARBA00000085"/>
    </source>
</evidence>
<dbReference type="Gene3D" id="3.30.450.40">
    <property type="match status" value="1"/>
</dbReference>
<keyword evidence="13" id="KW-1185">Reference proteome</keyword>
<dbReference type="InterPro" id="IPR036890">
    <property type="entry name" value="HATPase_C_sf"/>
</dbReference>
<dbReference type="Pfam" id="PF00512">
    <property type="entry name" value="HisKA"/>
    <property type="match status" value="1"/>
</dbReference>
<dbReference type="InterPro" id="IPR003594">
    <property type="entry name" value="HATPase_dom"/>
</dbReference>
<dbReference type="InterPro" id="IPR011006">
    <property type="entry name" value="CheY-like_superfamily"/>
</dbReference>
<dbReference type="InterPro" id="IPR029016">
    <property type="entry name" value="GAF-like_dom_sf"/>
</dbReference>
<dbReference type="Gene3D" id="3.30.565.10">
    <property type="entry name" value="Histidine kinase-like ATPase, C-terminal domain"/>
    <property type="match status" value="1"/>
</dbReference>
<dbReference type="KEGG" id="tsin:OXH18_03805"/>
<evidence type="ECO:0000256" key="7">
    <source>
        <dbReference type="PROSITE-ProRule" id="PRU00169"/>
    </source>
</evidence>
<dbReference type="InterPro" id="IPR013656">
    <property type="entry name" value="PAS_4"/>
</dbReference>
<feature type="coiled-coil region" evidence="8">
    <location>
        <begin position="115"/>
        <end position="149"/>
    </location>
</feature>
<evidence type="ECO:0000256" key="4">
    <source>
        <dbReference type="ARBA" id="ARBA00022679"/>
    </source>
</evidence>
<feature type="domain" description="PAS" evidence="11">
    <location>
        <begin position="139"/>
        <end position="190"/>
    </location>
</feature>
<dbReference type="AlphaFoldDB" id="A0A9E8ZMD2"/>
<dbReference type="Gene3D" id="3.40.50.2300">
    <property type="match status" value="1"/>
</dbReference>
<feature type="domain" description="Response regulatory" evidence="10">
    <location>
        <begin position="724"/>
        <end position="842"/>
    </location>
</feature>
<dbReference type="InterPro" id="IPR004358">
    <property type="entry name" value="Sig_transdc_His_kin-like_C"/>
</dbReference>
<dbReference type="CDD" id="cd00082">
    <property type="entry name" value="HisKA"/>
    <property type="match status" value="1"/>
</dbReference>